<protein>
    <submittedName>
        <fullName evidence="4">Uncharacterized protein LOC108052696</fullName>
    </submittedName>
</protein>
<keyword evidence="1" id="KW-1133">Transmembrane helix</keyword>
<reference evidence="4" key="2">
    <citation type="submission" date="2025-04" db="UniProtKB">
        <authorList>
            <consortium name="RefSeq"/>
        </authorList>
    </citation>
    <scope>IDENTIFICATION</scope>
</reference>
<accession>A0A6P4FJE2</accession>
<dbReference type="AlphaFoldDB" id="A0A6P4FJE2"/>
<reference evidence="3" key="1">
    <citation type="journal article" date="2021" name="Elife">
        <title>Highly contiguous assemblies of 101 drosophilid genomes.</title>
        <authorList>
            <person name="Kim B.Y."/>
            <person name="Wang J.R."/>
            <person name="Miller D.E."/>
            <person name="Barmina O."/>
            <person name="Delaney E."/>
            <person name="Thompson A."/>
            <person name="Comeault A.A."/>
            <person name="Peede D."/>
            <person name="D'Agostino E.R."/>
            <person name="Pelaez J."/>
            <person name="Aguilar J.M."/>
            <person name="Haji D."/>
            <person name="Matsunaga T."/>
            <person name="Armstrong E.E."/>
            <person name="Zych M."/>
            <person name="Ogawa Y."/>
            <person name="Stamenkovic-Radak M."/>
            <person name="Jelic M."/>
            <person name="Veselinovic M.S."/>
            <person name="Tanaskovic M."/>
            <person name="Eric P."/>
            <person name="Gao J.J."/>
            <person name="Katoh T.K."/>
            <person name="Toda M.J."/>
            <person name="Watabe H."/>
            <person name="Watada M."/>
            <person name="Davis J.S."/>
            <person name="Moyle L.C."/>
            <person name="Manoli G."/>
            <person name="Bertolini E."/>
            <person name="Kostal V."/>
            <person name="Hawley R.S."/>
            <person name="Takahashi A."/>
            <person name="Jones C.D."/>
            <person name="Price D.K."/>
            <person name="Whiteman N."/>
            <person name="Kopp A."/>
            <person name="Matute D.R."/>
            <person name="Petrov D.A."/>
        </authorList>
    </citation>
    <scope>NUCLEOTIDE SEQUENCE [LARGE SCALE GENOMIC DNA]</scope>
</reference>
<dbReference type="GeneID" id="108052696"/>
<organism evidence="4">
    <name type="scientific">Drosophila rhopaloa</name>
    <name type="common">Fruit fly</name>
    <dbReference type="NCBI Taxonomy" id="1041015"/>
    <lineage>
        <taxon>Eukaryota</taxon>
        <taxon>Metazoa</taxon>
        <taxon>Ecdysozoa</taxon>
        <taxon>Arthropoda</taxon>
        <taxon>Hexapoda</taxon>
        <taxon>Insecta</taxon>
        <taxon>Pterygota</taxon>
        <taxon>Neoptera</taxon>
        <taxon>Endopterygota</taxon>
        <taxon>Diptera</taxon>
        <taxon>Brachycera</taxon>
        <taxon>Muscomorpha</taxon>
        <taxon>Ephydroidea</taxon>
        <taxon>Drosophilidae</taxon>
        <taxon>Drosophila</taxon>
        <taxon>Sophophora</taxon>
    </lineage>
</organism>
<evidence type="ECO:0000313" key="4">
    <source>
        <dbReference type="RefSeq" id="XP_016990630.1"/>
    </source>
</evidence>
<keyword evidence="3" id="KW-1185">Reference proteome</keyword>
<gene>
    <name evidence="4" type="primary">LOC108052696</name>
    <name evidence="2" type="synonym">108052696</name>
</gene>
<dbReference type="EnsemblMetazoa" id="XM_017135141.2">
    <property type="protein sequence ID" value="XP_016990630.1"/>
    <property type="gene ID" value="LOC108052696"/>
</dbReference>
<feature type="transmembrane region" description="Helical" evidence="1">
    <location>
        <begin position="47"/>
        <end position="68"/>
    </location>
</feature>
<feature type="transmembrane region" description="Helical" evidence="1">
    <location>
        <begin position="7"/>
        <end position="27"/>
    </location>
</feature>
<keyword evidence="1" id="KW-0472">Membrane</keyword>
<proteinExistence type="predicted"/>
<sequence length="133" mass="15104">MPLFKKFCYCFSLRTGALVVACSNIIVDITDTALTIYTKDYFCYEMLVIMIISTIWNIFSEMILMTAIFRANPKLLPVHLVTCLGSLIFRMISHMLSASLGRSNFLLVTYAFLMVGYVAADVLIVLSYYHSEI</sequence>
<dbReference type="RefSeq" id="XP_016990630.1">
    <property type="nucleotide sequence ID" value="XM_017135141.1"/>
</dbReference>
<evidence type="ECO:0000256" key="1">
    <source>
        <dbReference type="SAM" id="Phobius"/>
    </source>
</evidence>
<evidence type="ECO:0000313" key="3">
    <source>
        <dbReference type="Proteomes" id="UP001652680"/>
    </source>
</evidence>
<evidence type="ECO:0000313" key="2">
    <source>
        <dbReference type="EnsemblMetazoa" id="XP_016990630.1"/>
    </source>
</evidence>
<dbReference type="CTD" id="49529"/>
<feature type="transmembrane region" description="Helical" evidence="1">
    <location>
        <begin position="105"/>
        <end position="129"/>
    </location>
</feature>
<reference evidence="2" key="3">
    <citation type="submission" date="2025-05" db="UniProtKB">
        <authorList>
            <consortium name="EnsemblMetazoa"/>
        </authorList>
    </citation>
    <scope>IDENTIFICATION</scope>
</reference>
<feature type="transmembrane region" description="Helical" evidence="1">
    <location>
        <begin position="75"/>
        <end position="93"/>
    </location>
</feature>
<name>A0A6P4FJE2_DRORH</name>
<dbReference type="Proteomes" id="UP001652680">
    <property type="component" value="Unassembled WGS sequence"/>
</dbReference>
<dbReference type="OrthoDB" id="7828669at2759"/>
<keyword evidence="1" id="KW-0812">Transmembrane</keyword>